<feature type="chain" id="PRO_5041467807" evidence="1">
    <location>
        <begin position="20"/>
        <end position="92"/>
    </location>
</feature>
<dbReference type="KEGG" id="hqn:M0220_00305"/>
<feature type="signal peptide" evidence="1">
    <location>
        <begin position="1"/>
        <end position="19"/>
    </location>
</feature>
<dbReference type="Proteomes" id="UP001164935">
    <property type="component" value="Chromosome"/>
</dbReference>
<proteinExistence type="predicted"/>
<reference evidence="2" key="1">
    <citation type="submission" date="2022-05" db="EMBL/GenBank/DDBJ databases">
        <title>Complete sequence of a novel PHA-producing Halomonas strain.</title>
        <authorList>
            <person name="Zheng Z."/>
        </authorList>
    </citation>
    <scope>NUCLEOTIDE SEQUENCE</scope>
    <source>
        <strain evidence="2">ZZQ-149</strain>
    </source>
</reference>
<evidence type="ECO:0000313" key="2">
    <source>
        <dbReference type="EMBL" id="UYO74640.1"/>
    </source>
</evidence>
<keyword evidence="1" id="KW-0732">Signal</keyword>
<gene>
    <name evidence="2" type="ORF">M0220_00305</name>
</gene>
<organism evidence="2 3">
    <name type="scientific">Halomonas qinghailakensis</name>
    <dbReference type="NCBI Taxonomy" id="2937790"/>
    <lineage>
        <taxon>Bacteria</taxon>
        <taxon>Pseudomonadati</taxon>
        <taxon>Pseudomonadota</taxon>
        <taxon>Gammaproteobacteria</taxon>
        <taxon>Oceanospirillales</taxon>
        <taxon>Halomonadaceae</taxon>
        <taxon>Halomonas</taxon>
    </lineage>
</organism>
<dbReference type="RefSeq" id="WP_264018353.1">
    <property type="nucleotide sequence ID" value="NZ_CP096973.1"/>
</dbReference>
<dbReference type="AlphaFoldDB" id="A0AA46TQD8"/>
<protein>
    <submittedName>
        <fullName evidence="2">Uncharacterized protein</fullName>
    </submittedName>
</protein>
<accession>A0AA46TQD8</accession>
<evidence type="ECO:0000256" key="1">
    <source>
        <dbReference type="SAM" id="SignalP"/>
    </source>
</evidence>
<sequence>MPFLTKLILIFLLSLNVKAAESSEIVGSIWPQLHNYLSVREVGNDAVAVSEQVAEVCDGMYPRECLLFMAERLLLHSTDASRNSELNNFAFF</sequence>
<evidence type="ECO:0000313" key="3">
    <source>
        <dbReference type="Proteomes" id="UP001164935"/>
    </source>
</evidence>
<name>A0AA46TQD8_9GAMM</name>
<dbReference type="EMBL" id="CP096973">
    <property type="protein sequence ID" value="UYO74640.1"/>
    <property type="molecule type" value="Genomic_DNA"/>
</dbReference>
<keyword evidence="3" id="KW-1185">Reference proteome</keyword>